<evidence type="ECO:0000313" key="3">
    <source>
        <dbReference type="Proteomes" id="UP000248340"/>
    </source>
</evidence>
<protein>
    <submittedName>
        <fullName evidence="2">Uncharacterized protein</fullName>
    </submittedName>
</protein>
<evidence type="ECO:0000256" key="1">
    <source>
        <dbReference type="SAM" id="Phobius"/>
    </source>
</evidence>
<dbReference type="EMBL" id="KZ821695">
    <property type="protein sequence ID" value="PYH82549.1"/>
    <property type="molecule type" value="Genomic_DNA"/>
</dbReference>
<dbReference type="Proteomes" id="UP000248340">
    <property type="component" value="Unassembled WGS sequence"/>
</dbReference>
<dbReference type="RefSeq" id="XP_025492749.1">
    <property type="nucleotide sequence ID" value="XM_025638579.1"/>
</dbReference>
<sequence>MSSPMMSYVAMMFPTFLDGGRGSLVCFARLHCLAGWLSVYIRGVDHLSSFRVVHQTKTIYHLSYLSQWVSSTTTTKTPLTTAVPRAVLLALAALAVPVALTAAPEALAAPNTSAALKAVPTAVPAALVAPVALAALKAVLAVLAALTVVLTAALEVLVALVALTVALKAVLADAVRSHLPPATI</sequence>
<keyword evidence="1" id="KW-0812">Transmembrane</keyword>
<keyword evidence="1" id="KW-1133">Transmembrane helix</keyword>
<feature type="transmembrane region" description="Helical" evidence="1">
    <location>
        <begin position="82"/>
        <end position="103"/>
    </location>
</feature>
<feature type="non-terminal residue" evidence="2">
    <location>
        <position position="184"/>
    </location>
</feature>
<accession>A0A319CE89</accession>
<dbReference type="VEuPathDB" id="FungiDB:BO82DRAFT_391641"/>
<evidence type="ECO:0000313" key="2">
    <source>
        <dbReference type="EMBL" id="PYH82549.1"/>
    </source>
</evidence>
<dbReference type="AlphaFoldDB" id="A0A319CE89"/>
<gene>
    <name evidence="2" type="ORF">BO82DRAFT_391641</name>
</gene>
<organism evidence="2 3">
    <name type="scientific">Aspergillus uvarum CBS 121591</name>
    <dbReference type="NCBI Taxonomy" id="1448315"/>
    <lineage>
        <taxon>Eukaryota</taxon>
        <taxon>Fungi</taxon>
        <taxon>Dikarya</taxon>
        <taxon>Ascomycota</taxon>
        <taxon>Pezizomycotina</taxon>
        <taxon>Eurotiomycetes</taxon>
        <taxon>Eurotiomycetidae</taxon>
        <taxon>Eurotiales</taxon>
        <taxon>Aspergillaceae</taxon>
        <taxon>Aspergillus</taxon>
        <taxon>Aspergillus subgen. Circumdati</taxon>
    </lineage>
</organism>
<name>A0A319CE89_9EURO</name>
<feature type="transmembrane region" description="Helical" evidence="1">
    <location>
        <begin position="115"/>
        <end position="136"/>
    </location>
</feature>
<proteinExistence type="predicted"/>
<keyword evidence="1" id="KW-0472">Membrane</keyword>
<dbReference type="GeneID" id="37141321"/>
<keyword evidence="3" id="KW-1185">Reference proteome</keyword>
<reference evidence="2 3" key="1">
    <citation type="submission" date="2016-12" db="EMBL/GenBank/DDBJ databases">
        <title>The genomes of Aspergillus section Nigri reveals drivers in fungal speciation.</title>
        <authorList>
            <consortium name="DOE Joint Genome Institute"/>
            <person name="Vesth T.C."/>
            <person name="Nybo J."/>
            <person name="Theobald S."/>
            <person name="Brandl J."/>
            <person name="Frisvad J.C."/>
            <person name="Nielsen K.F."/>
            <person name="Lyhne E.K."/>
            <person name="Kogle M.E."/>
            <person name="Kuo A."/>
            <person name="Riley R."/>
            <person name="Clum A."/>
            <person name="Nolan M."/>
            <person name="Lipzen A."/>
            <person name="Salamov A."/>
            <person name="Henrissat B."/>
            <person name="Wiebenga A."/>
            <person name="De Vries R.P."/>
            <person name="Grigoriev I.V."/>
            <person name="Mortensen U.H."/>
            <person name="Andersen M.R."/>
            <person name="Baker S.E."/>
        </authorList>
    </citation>
    <scope>NUCLEOTIDE SEQUENCE [LARGE SCALE GENOMIC DNA]</scope>
    <source>
        <strain evidence="2 3">CBS 121591</strain>
    </source>
</reference>
<feature type="transmembrane region" description="Helical" evidence="1">
    <location>
        <begin position="142"/>
        <end position="167"/>
    </location>
</feature>